<sequence length="74" mass="8673">MSLNVYSNRYHLSLLTKCTKDVYCSLSVDECLVILDSVCFCCPKKLSMQLFNIRNAFTHNFVWQLKYISSINRL</sequence>
<name>S4PJM2_9NEOP</name>
<evidence type="ECO:0000313" key="1">
    <source>
        <dbReference type="EMBL" id="JAA89993.1"/>
    </source>
</evidence>
<reference evidence="1" key="1">
    <citation type="journal article" date="2013" name="BMC Genomics">
        <title>Unscrambling butterfly oogenesis.</title>
        <authorList>
            <person name="Carter J.M."/>
            <person name="Baker S.C."/>
            <person name="Pink R."/>
            <person name="Carter D.R."/>
            <person name="Collins A."/>
            <person name="Tomlin J."/>
            <person name="Gibbs M."/>
            <person name="Breuker C.J."/>
        </authorList>
    </citation>
    <scope>NUCLEOTIDE SEQUENCE</scope>
    <source>
        <tissue evidence="1">Ovary</tissue>
    </source>
</reference>
<protein>
    <submittedName>
        <fullName evidence="1">Uncharacterized protein</fullName>
    </submittedName>
</protein>
<organism evidence="1">
    <name type="scientific">Pararge aegeria</name>
    <name type="common">speckled wood butterfly</name>
    <dbReference type="NCBI Taxonomy" id="116150"/>
    <lineage>
        <taxon>Eukaryota</taxon>
        <taxon>Metazoa</taxon>
        <taxon>Ecdysozoa</taxon>
        <taxon>Arthropoda</taxon>
        <taxon>Hexapoda</taxon>
        <taxon>Insecta</taxon>
        <taxon>Pterygota</taxon>
        <taxon>Neoptera</taxon>
        <taxon>Endopterygota</taxon>
        <taxon>Lepidoptera</taxon>
        <taxon>Glossata</taxon>
        <taxon>Ditrysia</taxon>
        <taxon>Papilionoidea</taxon>
        <taxon>Nymphalidae</taxon>
        <taxon>Satyrinae</taxon>
        <taxon>Satyrini</taxon>
        <taxon>Parargina</taxon>
        <taxon>Pararge</taxon>
    </lineage>
</organism>
<accession>S4PJM2</accession>
<dbReference type="EMBL" id="GAIX01002567">
    <property type="protein sequence ID" value="JAA89993.1"/>
    <property type="molecule type" value="Transcribed_RNA"/>
</dbReference>
<dbReference type="AlphaFoldDB" id="S4PJM2"/>
<proteinExistence type="predicted"/>
<reference evidence="1" key="2">
    <citation type="submission" date="2013-05" db="EMBL/GenBank/DDBJ databases">
        <authorList>
            <person name="Carter J.-M."/>
            <person name="Baker S.C."/>
            <person name="Pink R."/>
            <person name="Carter D.R.F."/>
            <person name="Collins A."/>
            <person name="Tomlin J."/>
            <person name="Gibbs M."/>
            <person name="Breuker C.J."/>
        </authorList>
    </citation>
    <scope>NUCLEOTIDE SEQUENCE</scope>
    <source>
        <tissue evidence="1">Ovary</tissue>
    </source>
</reference>